<dbReference type="AlphaFoldDB" id="A0A0D8JF73"/>
<dbReference type="RefSeq" id="WP_045027498.1">
    <property type="nucleotide sequence ID" value="NZ_JRHC01000001.1"/>
</dbReference>
<feature type="domain" description="DNA binding HTH" evidence="1">
    <location>
        <begin position="20"/>
        <end position="51"/>
    </location>
</feature>
<name>A0A0D8JF73_9BACT</name>
<dbReference type="InterPro" id="IPR009057">
    <property type="entry name" value="Homeodomain-like_sf"/>
</dbReference>
<dbReference type="EMBL" id="JRHC01000001">
    <property type="protein sequence ID" value="KJF45364.1"/>
    <property type="molecule type" value="Genomic_DNA"/>
</dbReference>
<dbReference type="SUPFAM" id="SSF46689">
    <property type="entry name" value="Homeodomain-like"/>
    <property type="match status" value="1"/>
</dbReference>
<proteinExistence type="predicted"/>
<accession>A0A0D8JF73</accession>
<keyword evidence="3" id="KW-1185">Reference proteome</keyword>
<dbReference type="GO" id="GO:0043565">
    <property type="term" value="F:sequence-specific DNA binding"/>
    <property type="evidence" value="ECO:0007669"/>
    <property type="project" value="InterPro"/>
</dbReference>
<evidence type="ECO:0000313" key="3">
    <source>
        <dbReference type="Proteomes" id="UP000032544"/>
    </source>
</evidence>
<evidence type="ECO:0000313" key="2">
    <source>
        <dbReference type="EMBL" id="KJF45364.1"/>
    </source>
</evidence>
<reference evidence="2 3" key="1">
    <citation type="submission" date="2014-09" db="EMBL/GenBank/DDBJ databases">
        <title>Draft Genome Sequence of Draconibacterium sp. JN14CK-3.</title>
        <authorList>
            <person name="Dong C."/>
            <person name="Lai Q."/>
            <person name="Shao Z."/>
        </authorList>
    </citation>
    <scope>NUCLEOTIDE SEQUENCE [LARGE SCALE GENOMIC DNA]</scope>
    <source>
        <strain evidence="2 3">JN14CK-3</strain>
    </source>
</reference>
<sequence>MSEDKRKYEKSSQQQKLRYMRALEANGLNQALTARELGISRSTMARYYKKYWKEYKDNKAAVFAESTDIGRKKLLLDADLENISVKLRGTFLKSLNLLEQRLKNDPASIKTKDLIQFLSVAAPYLMEKMAVAGAKDTKDDMSNSVMATHSTFVQNIVNQINNAKKDKDQHNSSFNSST</sequence>
<organism evidence="2 3">
    <name type="scientific">Draconibacterium sediminis</name>
    <dbReference type="NCBI Taxonomy" id="1544798"/>
    <lineage>
        <taxon>Bacteria</taxon>
        <taxon>Pseudomonadati</taxon>
        <taxon>Bacteroidota</taxon>
        <taxon>Bacteroidia</taxon>
        <taxon>Marinilabiliales</taxon>
        <taxon>Prolixibacteraceae</taxon>
        <taxon>Draconibacterium</taxon>
    </lineage>
</organism>
<dbReference type="Gene3D" id="1.10.10.60">
    <property type="entry name" value="Homeodomain-like"/>
    <property type="match status" value="1"/>
</dbReference>
<evidence type="ECO:0000259" key="1">
    <source>
        <dbReference type="Pfam" id="PF02954"/>
    </source>
</evidence>
<dbReference type="Pfam" id="PF02954">
    <property type="entry name" value="HTH_8"/>
    <property type="match status" value="1"/>
</dbReference>
<gene>
    <name evidence="2" type="ORF">LH29_08315</name>
</gene>
<comment type="caution">
    <text evidence="2">The sequence shown here is derived from an EMBL/GenBank/DDBJ whole genome shotgun (WGS) entry which is preliminary data.</text>
</comment>
<protein>
    <recommendedName>
        <fullName evidence="1">DNA binding HTH domain-containing protein</fullName>
    </recommendedName>
</protein>
<dbReference type="InterPro" id="IPR002197">
    <property type="entry name" value="HTH_Fis"/>
</dbReference>
<dbReference type="STRING" id="1544798.LH29_08315"/>
<dbReference type="Proteomes" id="UP000032544">
    <property type="component" value="Unassembled WGS sequence"/>
</dbReference>